<dbReference type="HOGENOM" id="CLU_012348_1_0_11"/>
<dbReference type="FunFam" id="3.40.1170.60:FF:000001">
    <property type="entry name" value="DNA polymerase IV"/>
    <property type="match status" value="1"/>
</dbReference>
<dbReference type="PROSITE" id="PS50173">
    <property type="entry name" value="UMUC"/>
    <property type="match status" value="1"/>
</dbReference>
<dbReference type="NCBIfam" id="NF002882">
    <property type="entry name" value="PRK03348.1"/>
    <property type="match status" value="1"/>
</dbReference>
<dbReference type="eggNOG" id="COG0389">
    <property type="taxonomic scope" value="Bacteria"/>
</dbReference>
<comment type="subunit">
    <text evidence="3 17">Monomer.</text>
</comment>
<dbReference type="Proteomes" id="UP000008221">
    <property type="component" value="Chromosome"/>
</dbReference>
<reference evidence="20 21" key="1">
    <citation type="journal article" date="2009" name="Genome Res.">
        <title>Complete genome of the cellulolytic thermophile Acidothermus cellulolyticus 11B provides insights into its ecophysiological and evolutionary adaptations.</title>
        <authorList>
            <person name="Barabote R.D."/>
            <person name="Xie G."/>
            <person name="Leu D.H."/>
            <person name="Normand P."/>
            <person name="Necsulea A."/>
            <person name="Daubin V."/>
            <person name="Medigue C."/>
            <person name="Adney W.S."/>
            <person name="Xu X.C."/>
            <person name="Lapidus A."/>
            <person name="Parales R.E."/>
            <person name="Detter C."/>
            <person name="Pujic P."/>
            <person name="Bruce D."/>
            <person name="Lavire C."/>
            <person name="Challacombe J.F."/>
            <person name="Brettin T.S."/>
            <person name="Berry A.M."/>
        </authorList>
    </citation>
    <scope>NUCLEOTIDE SEQUENCE [LARGE SCALE GENOMIC DNA]</scope>
    <source>
        <strain evidence="21">ATCC 43068 / DSM 8971 / 11B</strain>
    </source>
</reference>
<evidence type="ECO:0000256" key="14">
    <source>
        <dbReference type="ARBA" id="ARBA00023204"/>
    </source>
</evidence>
<name>A0LUV6_ACIC1</name>
<evidence type="ECO:0000256" key="5">
    <source>
        <dbReference type="ARBA" id="ARBA00022490"/>
    </source>
</evidence>
<evidence type="ECO:0000256" key="11">
    <source>
        <dbReference type="ARBA" id="ARBA00022842"/>
    </source>
</evidence>
<evidence type="ECO:0000313" key="20">
    <source>
        <dbReference type="EMBL" id="ABK53216.1"/>
    </source>
</evidence>
<dbReference type="GO" id="GO:0005829">
    <property type="term" value="C:cytosol"/>
    <property type="evidence" value="ECO:0007669"/>
    <property type="project" value="TreeGrafter"/>
</dbReference>
<keyword evidence="4 17" id="KW-0515">Mutator protein</keyword>
<gene>
    <name evidence="17" type="primary">dinB</name>
    <name evidence="20" type="ordered locus">Acel_1444</name>
</gene>
<evidence type="ECO:0000256" key="9">
    <source>
        <dbReference type="ARBA" id="ARBA00022723"/>
    </source>
</evidence>
<evidence type="ECO:0000256" key="16">
    <source>
        <dbReference type="ARBA" id="ARBA00049244"/>
    </source>
</evidence>
<dbReference type="InterPro" id="IPR022880">
    <property type="entry name" value="DNApol_IV"/>
</dbReference>
<dbReference type="FunFam" id="3.30.1490.100:FF:000004">
    <property type="entry name" value="DNA polymerase IV"/>
    <property type="match status" value="1"/>
</dbReference>
<feature type="site" description="Substrate discrimination" evidence="17">
    <location>
        <position position="37"/>
    </location>
</feature>
<feature type="binding site" evidence="17">
    <location>
        <position position="126"/>
    </location>
    <ligand>
        <name>Mg(2+)</name>
        <dbReference type="ChEBI" id="CHEBI:18420"/>
    </ligand>
</feature>
<comment type="catalytic activity">
    <reaction evidence="16 17">
        <text>DNA(n) + a 2'-deoxyribonucleoside 5'-triphosphate = DNA(n+1) + diphosphate</text>
        <dbReference type="Rhea" id="RHEA:22508"/>
        <dbReference type="Rhea" id="RHEA-COMP:17339"/>
        <dbReference type="Rhea" id="RHEA-COMP:17340"/>
        <dbReference type="ChEBI" id="CHEBI:33019"/>
        <dbReference type="ChEBI" id="CHEBI:61560"/>
        <dbReference type="ChEBI" id="CHEBI:173112"/>
        <dbReference type="EC" id="2.7.7.7"/>
    </reaction>
</comment>
<keyword evidence="21" id="KW-1185">Reference proteome</keyword>
<evidence type="ECO:0000256" key="2">
    <source>
        <dbReference type="ARBA" id="ARBA00010945"/>
    </source>
</evidence>
<dbReference type="GO" id="GO:0042276">
    <property type="term" value="P:error-prone translesion synthesis"/>
    <property type="evidence" value="ECO:0007669"/>
    <property type="project" value="TreeGrafter"/>
</dbReference>
<keyword evidence="13 17" id="KW-0238">DNA-binding</keyword>
<accession>A0LUV6</accession>
<evidence type="ECO:0000256" key="8">
    <source>
        <dbReference type="ARBA" id="ARBA00022705"/>
    </source>
</evidence>
<evidence type="ECO:0000256" key="15">
    <source>
        <dbReference type="ARBA" id="ARBA00025589"/>
    </source>
</evidence>
<dbReference type="EC" id="2.7.7.7" evidence="17"/>
<dbReference type="PANTHER" id="PTHR11076:SF33">
    <property type="entry name" value="DNA POLYMERASE KAPPA"/>
    <property type="match status" value="1"/>
</dbReference>
<dbReference type="Gene3D" id="3.30.1490.100">
    <property type="entry name" value="DNA polymerase, Y-family, little finger domain"/>
    <property type="match status" value="1"/>
</dbReference>
<dbReference type="InterPro" id="IPR001126">
    <property type="entry name" value="UmuC"/>
</dbReference>
<feature type="domain" description="UmuC" evidence="19">
    <location>
        <begin position="28"/>
        <end position="211"/>
    </location>
</feature>
<feature type="compositionally biased region" description="Basic and acidic residues" evidence="18">
    <location>
        <begin position="452"/>
        <end position="466"/>
    </location>
</feature>
<feature type="active site" evidence="17">
    <location>
        <position position="127"/>
    </location>
</feature>
<feature type="binding site" evidence="17">
    <location>
        <position position="32"/>
    </location>
    <ligand>
        <name>Mg(2+)</name>
        <dbReference type="ChEBI" id="CHEBI:18420"/>
    </ligand>
</feature>
<dbReference type="InterPro" id="IPR043128">
    <property type="entry name" value="Rev_trsase/Diguanyl_cyclase"/>
</dbReference>
<dbReference type="Pfam" id="PF00817">
    <property type="entry name" value="IMS"/>
    <property type="match status" value="1"/>
</dbReference>
<dbReference type="Gene3D" id="3.30.70.270">
    <property type="match status" value="1"/>
</dbReference>
<dbReference type="GO" id="GO:0003684">
    <property type="term" value="F:damaged DNA binding"/>
    <property type="evidence" value="ECO:0007669"/>
    <property type="project" value="InterPro"/>
</dbReference>
<dbReference type="InterPro" id="IPR036775">
    <property type="entry name" value="DNA_pol_Y-fam_lit_finger_sf"/>
</dbReference>
<dbReference type="PANTHER" id="PTHR11076">
    <property type="entry name" value="DNA REPAIR POLYMERASE UMUC / TRANSFERASE FAMILY MEMBER"/>
    <property type="match status" value="1"/>
</dbReference>
<dbReference type="FunCoup" id="A0LUV6">
    <property type="interactions" value="236"/>
</dbReference>
<comment type="subcellular location">
    <subcellularLocation>
        <location evidence="1 17">Cytoplasm</location>
    </subcellularLocation>
</comment>
<feature type="region of interest" description="Disordered" evidence="18">
    <location>
        <begin position="446"/>
        <end position="466"/>
    </location>
</feature>
<protein>
    <recommendedName>
        <fullName evidence="17">DNA polymerase IV</fullName>
        <shortName evidence="17">Pol IV</shortName>
        <ecNumber evidence="17">2.7.7.7</ecNumber>
    </recommendedName>
</protein>
<dbReference type="GO" id="GO:0000287">
    <property type="term" value="F:magnesium ion binding"/>
    <property type="evidence" value="ECO:0007669"/>
    <property type="project" value="UniProtKB-UniRule"/>
</dbReference>
<dbReference type="AlphaFoldDB" id="A0LUV6"/>
<comment type="function">
    <text evidence="15 17">Poorly processive, error-prone DNA polymerase involved in untargeted mutagenesis. Copies undamaged DNA at stalled replication forks, which arise in vivo from mismatched or misaligned primer ends. These misaligned primers can be extended by PolIV. Exhibits no 3'-5' exonuclease (proofreading) activity. May be involved in translesional synthesis, in conjunction with the beta clamp from PolIII.</text>
</comment>
<dbReference type="RefSeq" id="WP_011720279.1">
    <property type="nucleotide sequence ID" value="NC_008578.1"/>
</dbReference>
<evidence type="ECO:0000256" key="12">
    <source>
        <dbReference type="ARBA" id="ARBA00022932"/>
    </source>
</evidence>
<evidence type="ECO:0000256" key="1">
    <source>
        <dbReference type="ARBA" id="ARBA00004496"/>
    </source>
</evidence>
<dbReference type="Pfam" id="PF11799">
    <property type="entry name" value="IMS_C"/>
    <property type="match status" value="1"/>
</dbReference>
<dbReference type="SUPFAM" id="SSF56672">
    <property type="entry name" value="DNA/RNA polymerases"/>
    <property type="match status" value="1"/>
</dbReference>
<keyword evidence="9 17" id="KW-0479">Metal-binding</keyword>
<keyword evidence="6 17" id="KW-0808">Transferase</keyword>
<keyword evidence="5 17" id="KW-0963">Cytoplasm</keyword>
<evidence type="ECO:0000259" key="19">
    <source>
        <dbReference type="PROSITE" id="PS50173"/>
    </source>
</evidence>
<comment type="cofactor">
    <cofactor evidence="17">
        <name>Mg(2+)</name>
        <dbReference type="ChEBI" id="CHEBI:18420"/>
    </cofactor>
    <text evidence="17">Binds 2 magnesium ions per subunit.</text>
</comment>
<dbReference type="NCBIfam" id="NF002677">
    <property type="entry name" value="PRK02406.1"/>
    <property type="match status" value="1"/>
</dbReference>
<dbReference type="Gene3D" id="3.40.1170.60">
    <property type="match status" value="1"/>
</dbReference>
<evidence type="ECO:0000256" key="18">
    <source>
        <dbReference type="SAM" id="MobiDB-lite"/>
    </source>
</evidence>
<dbReference type="InterPro" id="IPR024728">
    <property type="entry name" value="PolY_HhH_motif"/>
</dbReference>
<dbReference type="CDD" id="cd03586">
    <property type="entry name" value="PolY_Pol_IV_kappa"/>
    <property type="match status" value="1"/>
</dbReference>
<dbReference type="STRING" id="351607.Acel_1444"/>
<evidence type="ECO:0000256" key="13">
    <source>
        <dbReference type="ARBA" id="ARBA00023125"/>
    </source>
</evidence>
<comment type="similarity">
    <text evidence="2 17">Belongs to the DNA polymerase type-Y family.</text>
</comment>
<keyword evidence="11 17" id="KW-0460">Magnesium</keyword>
<dbReference type="EMBL" id="CP000481">
    <property type="protein sequence ID" value="ABK53216.1"/>
    <property type="molecule type" value="Genomic_DNA"/>
</dbReference>
<proteinExistence type="inferred from homology"/>
<organism evidence="20 21">
    <name type="scientific">Acidothermus cellulolyticus (strain ATCC 43068 / DSM 8971 / 11B)</name>
    <dbReference type="NCBI Taxonomy" id="351607"/>
    <lineage>
        <taxon>Bacteria</taxon>
        <taxon>Bacillati</taxon>
        <taxon>Actinomycetota</taxon>
        <taxon>Actinomycetes</taxon>
        <taxon>Acidothermales</taxon>
        <taxon>Acidothermaceae</taxon>
        <taxon>Acidothermus</taxon>
    </lineage>
</organism>
<dbReference type="GO" id="GO:0003887">
    <property type="term" value="F:DNA-directed DNA polymerase activity"/>
    <property type="evidence" value="ECO:0007669"/>
    <property type="project" value="UniProtKB-UniRule"/>
</dbReference>
<dbReference type="InParanoid" id="A0LUV6"/>
<evidence type="ECO:0000256" key="10">
    <source>
        <dbReference type="ARBA" id="ARBA00022763"/>
    </source>
</evidence>
<dbReference type="SUPFAM" id="SSF100879">
    <property type="entry name" value="Lesion bypass DNA polymerase (Y-family), little finger domain"/>
    <property type="match status" value="1"/>
</dbReference>
<evidence type="ECO:0000256" key="4">
    <source>
        <dbReference type="ARBA" id="ARBA00022457"/>
    </source>
</evidence>
<dbReference type="HAMAP" id="MF_01113">
    <property type="entry name" value="DNApol_IV"/>
    <property type="match status" value="1"/>
</dbReference>
<keyword evidence="12 17" id="KW-0239">DNA-directed DNA polymerase</keyword>
<dbReference type="InterPro" id="IPR043502">
    <property type="entry name" value="DNA/RNA_pol_sf"/>
</dbReference>
<dbReference type="GO" id="GO:0006281">
    <property type="term" value="P:DNA repair"/>
    <property type="evidence" value="ECO:0007669"/>
    <property type="project" value="UniProtKB-UniRule"/>
</dbReference>
<keyword evidence="8 17" id="KW-0235">DNA replication</keyword>
<dbReference type="GO" id="GO:0009432">
    <property type="term" value="P:SOS response"/>
    <property type="evidence" value="ECO:0007669"/>
    <property type="project" value="TreeGrafter"/>
</dbReference>
<dbReference type="GO" id="GO:0006261">
    <property type="term" value="P:DNA-templated DNA replication"/>
    <property type="evidence" value="ECO:0007669"/>
    <property type="project" value="UniProtKB-UniRule"/>
</dbReference>
<keyword evidence="14 17" id="KW-0234">DNA repair</keyword>
<keyword evidence="7 17" id="KW-0548">Nucleotidyltransferase</keyword>
<dbReference type="Pfam" id="PF11798">
    <property type="entry name" value="IMS_HHH"/>
    <property type="match status" value="1"/>
</dbReference>
<sequence length="466" mass="49775">MDGIVSWPGEESSITSRPARRLRTSPSVLHADVDAFYAAVEQRDKPSLRGHPVIVGGLGPRGVVATASYEARRYGVRSAMSMVEARARCPQAAFLAPRFAVYRAVSAQIMDIFAEFSALVEPLSLDEAYLDIATSAHEPISTEAAVEIARRIKEKVRAVTGLSISVGAGNSKLVAKIASDLDKPDGLRVVPAGAEADFLAPLPVTRIPGVGPATAARLHNVGVHTIGELAALSEEEAANLLGRAHGRHLWALAHGWDDRAVCADRAAKSVSVEDTFDQDIADPGRLRIVVRAMAERVVERLRAHTLSGRTISVKVRLTDFTTLTRSATLPAPTDDVRVVRRLAERLLTEVDTSSGVRLIGVGISGLTDWVQLNLFADDRGGRPTGGAGEVSTGTPGTASPMHTDPPASAVPWTPGQDVVHRRYGPGWVQGSGRGWVTVRFETRDTPVGPVRSFRDADPELHPAESP</sequence>
<evidence type="ECO:0000256" key="3">
    <source>
        <dbReference type="ARBA" id="ARBA00011245"/>
    </source>
</evidence>
<dbReference type="InterPro" id="IPR017961">
    <property type="entry name" value="DNA_pol_Y-fam_little_finger"/>
</dbReference>
<feature type="region of interest" description="Disordered" evidence="18">
    <location>
        <begin position="380"/>
        <end position="400"/>
    </location>
</feature>
<dbReference type="InterPro" id="IPR050116">
    <property type="entry name" value="DNA_polymerase-Y"/>
</dbReference>
<evidence type="ECO:0000313" key="21">
    <source>
        <dbReference type="Proteomes" id="UP000008221"/>
    </source>
</evidence>
<evidence type="ECO:0000256" key="7">
    <source>
        <dbReference type="ARBA" id="ARBA00022695"/>
    </source>
</evidence>
<evidence type="ECO:0000256" key="6">
    <source>
        <dbReference type="ARBA" id="ARBA00022679"/>
    </source>
</evidence>
<evidence type="ECO:0000256" key="17">
    <source>
        <dbReference type="HAMAP-Rule" id="MF_01113"/>
    </source>
</evidence>
<dbReference type="Gene3D" id="1.10.150.20">
    <property type="entry name" value="5' to 3' exonuclease, C-terminal subdomain"/>
    <property type="match status" value="1"/>
</dbReference>
<keyword evidence="10 17" id="KW-0227">DNA damage</keyword>
<dbReference type="KEGG" id="ace:Acel_1444"/>